<dbReference type="Gene3D" id="3.40.50.2300">
    <property type="match status" value="2"/>
</dbReference>
<dbReference type="PROSITE" id="PS50932">
    <property type="entry name" value="HTH_LACI_2"/>
    <property type="match status" value="1"/>
</dbReference>
<dbReference type="Proteomes" id="UP001368270">
    <property type="component" value="Unassembled WGS sequence"/>
</dbReference>
<feature type="domain" description="HTH lacI-type" evidence="4">
    <location>
        <begin position="7"/>
        <end position="46"/>
    </location>
</feature>
<dbReference type="EMBL" id="JBBGAZ010000001">
    <property type="protein sequence ID" value="MEJ5216693.1"/>
    <property type="molecule type" value="Genomic_DNA"/>
</dbReference>
<dbReference type="Pfam" id="PF13407">
    <property type="entry name" value="Peripla_BP_4"/>
    <property type="match status" value="1"/>
</dbReference>
<comment type="caution">
    <text evidence="5">The sequence shown here is derived from an EMBL/GenBank/DDBJ whole genome shotgun (WGS) entry which is preliminary data.</text>
</comment>
<keyword evidence="2 5" id="KW-0238">DNA-binding</keyword>
<dbReference type="InterPro" id="IPR028082">
    <property type="entry name" value="Peripla_BP_I"/>
</dbReference>
<dbReference type="RefSeq" id="WP_339401783.1">
    <property type="nucleotide sequence ID" value="NZ_JBBGAZ010000001.1"/>
</dbReference>
<organism evidence="5 6">
    <name type="scientific">Cognatishimia coralii</name>
    <dbReference type="NCBI Taxonomy" id="3083254"/>
    <lineage>
        <taxon>Bacteria</taxon>
        <taxon>Pseudomonadati</taxon>
        <taxon>Pseudomonadota</taxon>
        <taxon>Alphaproteobacteria</taxon>
        <taxon>Rhodobacterales</taxon>
        <taxon>Paracoccaceae</taxon>
        <taxon>Cognatishimia</taxon>
    </lineage>
</organism>
<dbReference type="PANTHER" id="PTHR30146:SF152">
    <property type="entry name" value="TRANSCRIPTIONAL REGULATORY PROTEIN"/>
    <property type="match status" value="1"/>
</dbReference>
<dbReference type="InterPro" id="IPR010982">
    <property type="entry name" value="Lambda_DNA-bd_dom_sf"/>
</dbReference>
<keyword evidence="3" id="KW-0804">Transcription</keyword>
<dbReference type="SUPFAM" id="SSF47413">
    <property type="entry name" value="lambda repressor-like DNA-binding domains"/>
    <property type="match status" value="1"/>
</dbReference>
<evidence type="ECO:0000313" key="6">
    <source>
        <dbReference type="Proteomes" id="UP001368270"/>
    </source>
</evidence>
<name>A0ABU8QBA8_9RHOB</name>
<gene>
    <name evidence="5" type="ORF">WG622_00440</name>
</gene>
<keyword evidence="6" id="KW-1185">Reference proteome</keyword>
<dbReference type="CDD" id="cd01392">
    <property type="entry name" value="HTH_LacI"/>
    <property type="match status" value="1"/>
</dbReference>
<dbReference type="Pfam" id="PF00356">
    <property type="entry name" value="LacI"/>
    <property type="match status" value="1"/>
</dbReference>
<reference evidence="5 6" key="1">
    <citation type="submission" date="2024-03" db="EMBL/GenBank/DDBJ databases">
        <title>Cognatishimia coralii sp. nov., a marine bacterium isolated from coral surrounding seawater.</title>
        <authorList>
            <person name="Liu X."/>
            <person name="Liu S."/>
            <person name="Sun H."/>
            <person name="Zhang Y."/>
        </authorList>
    </citation>
    <scope>NUCLEOTIDE SEQUENCE [LARGE SCALE GENOMIC DNA]</scope>
    <source>
        <strain evidence="5 6">D5M38</strain>
    </source>
</reference>
<keyword evidence="1" id="KW-0805">Transcription regulation</keyword>
<dbReference type="GO" id="GO:0003677">
    <property type="term" value="F:DNA binding"/>
    <property type="evidence" value="ECO:0007669"/>
    <property type="project" value="UniProtKB-KW"/>
</dbReference>
<accession>A0ABU8QBA8</accession>
<dbReference type="SMART" id="SM00354">
    <property type="entry name" value="HTH_LACI"/>
    <property type="match status" value="1"/>
</dbReference>
<proteinExistence type="predicted"/>
<dbReference type="InterPro" id="IPR025997">
    <property type="entry name" value="SBP_2_dom"/>
</dbReference>
<dbReference type="PANTHER" id="PTHR30146">
    <property type="entry name" value="LACI-RELATED TRANSCRIPTIONAL REPRESSOR"/>
    <property type="match status" value="1"/>
</dbReference>
<protein>
    <submittedName>
        <fullName evidence="5">LacI family DNA-binding transcriptional regulator</fullName>
    </submittedName>
</protein>
<dbReference type="InterPro" id="IPR000843">
    <property type="entry name" value="HTH_LacI"/>
</dbReference>
<evidence type="ECO:0000256" key="3">
    <source>
        <dbReference type="ARBA" id="ARBA00023163"/>
    </source>
</evidence>
<dbReference type="CDD" id="cd06307">
    <property type="entry name" value="PBP1_sugar_binding"/>
    <property type="match status" value="1"/>
</dbReference>
<dbReference type="SUPFAM" id="SSF53822">
    <property type="entry name" value="Periplasmic binding protein-like I"/>
    <property type="match status" value="1"/>
</dbReference>
<evidence type="ECO:0000259" key="4">
    <source>
        <dbReference type="PROSITE" id="PS50932"/>
    </source>
</evidence>
<evidence type="ECO:0000256" key="2">
    <source>
        <dbReference type="ARBA" id="ARBA00023125"/>
    </source>
</evidence>
<evidence type="ECO:0000313" key="5">
    <source>
        <dbReference type="EMBL" id="MEJ5216693.1"/>
    </source>
</evidence>
<evidence type="ECO:0000256" key="1">
    <source>
        <dbReference type="ARBA" id="ARBA00023015"/>
    </source>
</evidence>
<sequence length="351" mass="38905">MTHRFPIKEIALQSGLSTATIDRALNGRAHVSPQTQERVKAAISELEAQEQQLSARGRRLFVDIIVEAPQRFTTEVRAACEAVLTETRSAVFRPRFHFFETLAEPELLTLLHRIEKRGTQGICIKARNAPAIQTEIDRLVTRGLPIFTLVTDILPSQRLGYLGLNNLRAGQTAAYLMARSLVGQTGVVLTTRSRDEFFGEAERHDGFLATLGDLRPDLRIIDVSGGGGLFSNTLGQMADVATTEEILGVYSMGGGNRAILTELSRGARRRPFFIAHDLDKENLSLLDAGQLDFVLYHDLGQDMRYLFQRFAAAHGLARDHDAPYSSDIQVVTPFNVPRHGRASTETRTPTL</sequence>
<dbReference type="Gene3D" id="1.10.260.40">
    <property type="entry name" value="lambda repressor-like DNA-binding domains"/>
    <property type="match status" value="1"/>
</dbReference>